<accession>A0A177LUX0</accession>
<dbReference type="InterPro" id="IPR052755">
    <property type="entry name" value="Lysozyme_Inhibitor_LprI"/>
</dbReference>
<dbReference type="RefSeq" id="WP_064010553.1">
    <property type="nucleotide sequence ID" value="NZ_LUUG01000122.1"/>
</dbReference>
<reference evidence="2 3" key="1">
    <citation type="submission" date="2016-03" db="EMBL/GenBank/DDBJ databases">
        <authorList>
            <person name="Ploux O."/>
        </authorList>
    </citation>
    <scope>NUCLEOTIDE SEQUENCE [LARGE SCALE GENOMIC DNA]</scope>
    <source>
        <strain evidence="2 3">R-45363</strain>
    </source>
</reference>
<dbReference type="OrthoDB" id="5957809at2"/>
<sequence length="518" mass="59232">MAIPTKIIESDIEIYDILERKLINIFCRKIAICISIIFYFLTPYSTVRAASFDCQKAVSNIEKLICANQKLSSLDDQLHSTYKKALESRTTTDEVKQAQKIWMKERNVCTDTACVQLSYEKRLNELVVSSQSKAPDQLNNYSPQYAEQPGPWVQVFPDFVSEILVREEDYKPNQPIKIDSIQIVLTSNNTKLIYGSRDEETPEQEPIAYDPYNLPTEFGDFSYILYSHYRLASYANGKIDPHDGCIYPTANEIKFHRLKNGSYYSCGTLFNQLKPAIREKFGECAAKHKNPLHSKNGRFFVSNDQNVTKCMTSLEYESRINNRIKNAIDIEMDVSGSHAVGYASVIPYIKLDQELFHCSGYGLPVIWRDNRSWTKPYLMKKQYLIKTGGFISCFDTKRILDEPREFGIYLNEGTVLLRGNVSVLRLRLSDGSTGAPPSVARGFNDGILQKIISDTQESPEDLCEFFNCPVAERVGWHPTPWKALRPPEENDRLTKELFPYVIKAVDGLLLEQFESKSP</sequence>
<keyword evidence="1" id="KW-0812">Transmembrane</keyword>
<evidence type="ECO:0000313" key="2">
    <source>
        <dbReference type="EMBL" id="OAH97277.1"/>
    </source>
</evidence>
<proteinExistence type="predicted"/>
<protein>
    <submittedName>
        <fullName evidence="2">Uncharacterized protein</fullName>
    </submittedName>
</protein>
<keyword evidence="1" id="KW-1133">Transmembrane helix</keyword>
<dbReference type="PANTHER" id="PTHR37549:SF1">
    <property type="entry name" value="LIPOPROTEIN LPRI"/>
    <property type="match status" value="1"/>
</dbReference>
<evidence type="ECO:0000313" key="3">
    <source>
        <dbReference type="Proteomes" id="UP000078090"/>
    </source>
</evidence>
<feature type="transmembrane region" description="Helical" evidence="1">
    <location>
        <begin position="22"/>
        <end position="41"/>
    </location>
</feature>
<comment type="caution">
    <text evidence="2">The sequence shown here is derived from an EMBL/GenBank/DDBJ whole genome shotgun (WGS) entry which is preliminary data.</text>
</comment>
<keyword evidence="1" id="KW-0472">Membrane</keyword>
<dbReference type="GO" id="GO:0005576">
    <property type="term" value="C:extracellular region"/>
    <property type="evidence" value="ECO:0007669"/>
    <property type="project" value="TreeGrafter"/>
</dbReference>
<name>A0A177LUX0_METMH</name>
<dbReference type="Proteomes" id="UP000078090">
    <property type="component" value="Unassembled WGS sequence"/>
</dbReference>
<dbReference type="AlphaFoldDB" id="A0A177LUX0"/>
<organism evidence="2 3">
    <name type="scientific">Methylomonas methanica</name>
    <dbReference type="NCBI Taxonomy" id="421"/>
    <lineage>
        <taxon>Bacteria</taxon>
        <taxon>Pseudomonadati</taxon>
        <taxon>Pseudomonadota</taxon>
        <taxon>Gammaproteobacteria</taxon>
        <taxon>Methylococcales</taxon>
        <taxon>Methylococcaceae</taxon>
        <taxon>Methylomonas</taxon>
    </lineage>
</organism>
<evidence type="ECO:0000256" key="1">
    <source>
        <dbReference type="SAM" id="Phobius"/>
    </source>
</evidence>
<dbReference type="EMBL" id="LUUG01000122">
    <property type="protein sequence ID" value="OAH97277.1"/>
    <property type="molecule type" value="Genomic_DNA"/>
</dbReference>
<gene>
    <name evidence="2" type="ORF">A1332_21670</name>
</gene>
<dbReference type="PANTHER" id="PTHR37549">
    <property type="entry name" value="LIPOPROTEIN LPRI"/>
    <property type="match status" value="1"/>
</dbReference>